<evidence type="ECO:0000313" key="3">
    <source>
        <dbReference type="Proteomes" id="UP000008076"/>
    </source>
</evidence>
<accession>B0EDA6</accession>
<dbReference type="Gene3D" id="1.25.40.90">
    <property type="match status" value="1"/>
</dbReference>
<dbReference type="InterPro" id="IPR008942">
    <property type="entry name" value="ENTH_VHS"/>
</dbReference>
<dbReference type="RefSeq" id="XP_001736273.1">
    <property type="nucleotide sequence ID" value="XM_001736221.1"/>
</dbReference>
<protein>
    <recommendedName>
        <fullName evidence="4">VHS domain-containing protein</fullName>
    </recommendedName>
</protein>
<feature type="region of interest" description="Disordered" evidence="1">
    <location>
        <begin position="340"/>
        <end position="362"/>
    </location>
</feature>
<evidence type="ECO:0000313" key="2">
    <source>
        <dbReference type="EMBL" id="EDR27523.1"/>
    </source>
</evidence>
<dbReference type="OrthoDB" id="25467at2759"/>
<gene>
    <name evidence="2" type="ORF">EDI_093140</name>
</gene>
<organism evidence="3">
    <name type="scientific">Entamoeba dispar (strain ATCC PRA-260 / SAW760)</name>
    <dbReference type="NCBI Taxonomy" id="370354"/>
    <lineage>
        <taxon>Eukaryota</taxon>
        <taxon>Amoebozoa</taxon>
        <taxon>Evosea</taxon>
        <taxon>Archamoebae</taxon>
        <taxon>Mastigamoebida</taxon>
        <taxon>Entamoebidae</taxon>
        <taxon>Entamoeba</taxon>
    </lineage>
</organism>
<dbReference type="AlphaFoldDB" id="B0EDA6"/>
<sequence>MRKKKKNSNKQNMSVKLSELVYNTISDTHSEPNEVEMQTIANAVERVVGADIVLRKQIEQKMRNYSKHLVTDGEMLNCLILANYVVQNSPNFRTQVAEFSFMALLQQIGKMKKLHEEANPVEDKVRELIAVWGTYFPCELSEYKILYRKYTTQCVIDPSSQPTTFLPSQIIKLIPHVEHNLRNISRAIETKSGDLQSIYNYAEKISTKFNRECSKCHENENRYDMDKLKEAEAIGKRLTDSLIILKKRISEKGCKKLPLTKDSLPYAFSMKDTTLIKPKVVYKNTFVLPTPPSCNKLKIKNKGGESLVSHSFVLPETKHESSSPLPLGGLQTSSCHFPYTPDERSPCENSSSPDVFAFDEEM</sequence>
<dbReference type="Proteomes" id="UP000008076">
    <property type="component" value="Unassembled WGS sequence"/>
</dbReference>
<evidence type="ECO:0000256" key="1">
    <source>
        <dbReference type="SAM" id="MobiDB-lite"/>
    </source>
</evidence>
<dbReference type="VEuPathDB" id="AmoebaDB:EDI_093140"/>
<proteinExistence type="predicted"/>
<evidence type="ECO:0008006" key="4">
    <source>
        <dbReference type="Google" id="ProtNLM"/>
    </source>
</evidence>
<dbReference type="KEGG" id="edi:EDI_093140"/>
<dbReference type="GeneID" id="5881264"/>
<dbReference type="OMA" id="HNETNDV"/>
<dbReference type="EMBL" id="DS548800">
    <property type="protein sequence ID" value="EDR27523.1"/>
    <property type="molecule type" value="Genomic_DNA"/>
</dbReference>
<reference evidence="3" key="1">
    <citation type="submission" date="2007-12" db="EMBL/GenBank/DDBJ databases">
        <title>Annotation of Entamoeba dispar SAW760.</title>
        <authorList>
            <person name="Lorenzi H."/>
            <person name="Inman J."/>
            <person name="Schobel S."/>
            <person name="Amedeo P."/>
            <person name="Caler E."/>
        </authorList>
    </citation>
    <scope>NUCLEOTIDE SEQUENCE [LARGE SCALE GENOMIC DNA]</scope>
    <source>
        <strain evidence="3">ATCC PRA-260 / SAW760</strain>
    </source>
</reference>
<dbReference type="SUPFAM" id="SSF48464">
    <property type="entry name" value="ENTH/VHS domain"/>
    <property type="match status" value="1"/>
</dbReference>
<keyword evidence="3" id="KW-1185">Reference proteome</keyword>
<dbReference type="eggNOG" id="ENOG502RBNF">
    <property type="taxonomic scope" value="Eukaryota"/>
</dbReference>
<name>B0EDA6_ENTDS</name>